<dbReference type="InterPro" id="IPR035093">
    <property type="entry name" value="RelE/ParE_toxin_dom_sf"/>
</dbReference>
<evidence type="ECO:0000256" key="1">
    <source>
        <dbReference type="ARBA" id="ARBA00022649"/>
    </source>
</evidence>
<dbReference type="EMBL" id="FNUS01000002">
    <property type="protein sequence ID" value="SEF92978.1"/>
    <property type="molecule type" value="Genomic_DNA"/>
</dbReference>
<accession>A0A1H5W120</accession>
<dbReference type="RefSeq" id="WP_103913071.1">
    <property type="nucleotide sequence ID" value="NZ_FNUS01000002.1"/>
</dbReference>
<dbReference type="AlphaFoldDB" id="A0A1H5W120"/>
<keyword evidence="3" id="KW-1185">Reference proteome</keyword>
<evidence type="ECO:0000313" key="2">
    <source>
        <dbReference type="EMBL" id="SEF92978.1"/>
    </source>
</evidence>
<reference evidence="3" key="1">
    <citation type="submission" date="2016-10" db="EMBL/GenBank/DDBJ databases">
        <authorList>
            <person name="Varghese N."/>
            <person name="Submissions S."/>
        </authorList>
    </citation>
    <scope>NUCLEOTIDE SEQUENCE [LARGE SCALE GENOMIC DNA]</scope>
    <source>
        <strain evidence="3">DSM 21580</strain>
    </source>
</reference>
<organism evidence="2 3">
    <name type="scientific">Halpernia humi</name>
    <dbReference type="NCBI Taxonomy" id="493375"/>
    <lineage>
        <taxon>Bacteria</taxon>
        <taxon>Pseudomonadati</taxon>
        <taxon>Bacteroidota</taxon>
        <taxon>Flavobacteriia</taxon>
        <taxon>Flavobacteriales</taxon>
        <taxon>Weeksellaceae</taxon>
        <taxon>Chryseobacterium group</taxon>
        <taxon>Halpernia</taxon>
    </lineage>
</organism>
<dbReference type="OrthoDB" id="1031021at2"/>
<dbReference type="Pfam" id="PF05016">
    <property type="entry name" value="ParE_toxin"/>
    <property type="match status" value="1"/>
</dbReference>
<proteinExistence type="predicted"/>
<protein>
    <submittedName>
        <fullName evidence="2">Plasmid stabilization system protein ParE</fullName>
    </submittedName>
</protein>
<dbReference type="Gene3D" id="3.30.2310.20">
    <property type="entry name" value="RelE-like"/>
    <property type="match status" value="1"/>
</dbReference>
<sequence>MVTEVFWTDFAKSELKNIFNYYKLRVSSKVAHNLIEGIVNKANSLDFQFKIGQKEDSLLERKEEFRYLIYKSYKIINWFNQDKSRVEITDVFDVRQNPLKLKRQK</sequence>
<dbReference type="InterPro" id="IPR007712">
    <property type="entry name" value="RelE/ParE_toxin"/>
</dbReference>
<evidence type="ECO:0000313" key="3">
    <source>
        <dbReference type="Proteomes" id="UP000236738"/>
    </source>
</evidence>
<name>A0A1H5W120_9FLAO</name>
<gene>
    <name evidence="2" type="ORF">SAMN05421847_1064</name>
</gene>
<keyword evidence="1" id="KW-1277">Toxin-antitoxin system</keyword>
<dbReference type="Proteomes" id="UP000236738">
    <property type="component" value="Unassembled WGS sequence"/>
</dbReference>